<organism evidence="1 2">
    <name type="scientific">Mycobacterium colombiense</name>
    <dbReference type="NCBI Taxonomy" id="339268"/>
    <lineage>
        <taxon>Bacteria</taxon>
        <taxon>Bacillati</taxon>
        <taxon>Actinomycetota</taxon>
        <taxon>Actinomycetes</taxon>
        <taxon>Mycobacteriales</taxon>
        <taxon>Mycobacteriaceae</taxon>
        <taxon>Mycobacterium</taxon>
        <taxon>Mycobacterium avium complex (MAC)</taxon>
    </lineage>
</organism>
<dbReference type="EMBL" id="QMEU01000020">
    <property type="protein sequence ID" value="RAU96623.1"/>
    <property type="molecule type" value="Genomic_DNA"/>
</dbReference>
<evidence type="ECO:0000313" key="1">
    <source>
        <dbReference type="EMBL" id="RAU96623.1"/>
    </source>
</evidence>
<accession>A0A329KMW3</accession>
<name>A0A329KMW3_9MYCO</name>
<evidence type="ECO:0000313" key="2">
    <source>
        <dbReference type="Proteomes" id="UP000250347"/>
    </source>
</evidence>
<gene>
    <name evidence="1" type="ORF">DQP58_09820</name>
</gene>
<sequence length="65" mass="7675">MTVTVTLRDGAIVRYMRFGDAYRKHSDGTLDIVRNGVKRPHTYARDEWSDVAGDEKSWKKIRFWD</sequence>
<comment type="caution">
    <text evidence="1">The sequence shown here is derived from an EMBL/GenBank/DDBJ whole genome shotgun (WGS) entry which is preliminary data.</text>
</comment>
<protein>
    <submittedName>
        <fullName evidence="1">Uncharacterized protein</fullName>
    </submittedName>
</protein>
<proteinExistence type="predicted"/>
<dbReference type="AlphaFoldDB" id="A0A329KMW3"/>
<reference evidence="1 2" key="1">
    <citation type="submission" date="2018-06" db="EMBL/GenBank/DDBJ databases">
        <title>NTM in soil in Japan.</title>
        <authorList>
            <person name="Ohya K."/>
        </authorList>
    </citation>
    <scope>NUCLEOTIDE SEQUENCE [LARGE SCALE GENOMIC DNA]</scope>
    <source>
        <strain evidence="1 2">GF76</strain>
    </source>
</reference>
<dbReference type="Proteomes" id="UP000250347">
    <property type="component" value="Unassembled WGS sequence"/>
</dbReference>